<proteinExistence type="predicted"/>
<organism evidence="1 2">
    <name type="scientific">Meloidogyne enterolobii</name>
    <name type="common">Root-knot nematode worm</name>
    <name type="synonym">Meloidogyne mayaguensis</name>
    <dbReference type="NCBI Taxonomy" id="390850"/>
    <lineage>
        <taxon>Eukaryota</taxon>
        <taxon>Metazoa</taxon>
        <taxon>Ecdysozoa</taxon>
        <taxon>Nematoda</taxon>
        <taxon>Chromadorea</taxon>
        <taxon>Rhabditida</taxon>
        <taxon>Tylenchina</taxon>
        <taxon>Tylenchomorpha</taxon>
        <taxon>Tylenchoidea</taxon>
        <taxon>Meloidogynidae</taxon>
        <taxon>Meloidogyninae</taxon>
        <taxon>Meloidogyne</taxon>
    </lineage>
</organism>
<protein>
    <submittedName>
        <fullName evidence="1">Uncharacterized protein</fullName>
    </submittedName>
</protein>
<dbReference type="Proteomes" id="UP001497535">
    <property type="component" value="Unassembled WGS sequence"/>
</dbReference>
<comment type="caution">
    <text evidence="1">The sequence shown here is derived from an EMBL/GenBank/DDBJ whole genome shotgun (WGS) entry which is preliminary data.</text>
</comment>
<evidence type="ECO:0000313" key="1">
    <source>
        <dbReference type="EMBL" id="CAK5085408.1"/>
    </source>
</evidence>
<evidence type="ECO:0000313" key="2">
    <source>
        <dbReference type="Proteomes" id="UP001497535"/>
    </source>
</evidence>
<name>A0ACB1A2R1_MELEN</name>
<dbReference type="EMBL" id="CAVMJV010000057">
    <property type="protein sequence ID" value="CAK5085408.1"/>
    <property type="molecule type" value="Genomic_DNA"/>
</dbReference>
<gene>
    <name evidence="1" type="ORF">MENTE1834_LOCUS32854</name>
</gene>
<keyword evidence="2" id="KW-1185">Reference proteome</keyword>
<accession>A0ACB1A2R1</accession>
<reference evidence="1" key="1">
    <citation type="submission" date="2023-11" db="EMBL/GenBank/DDBJ databases">
        <authorList>
            <person name="Poullet M."/>
        </authorList>
    </citation>
    <scope>NUCLEOTIDE SEQUENCE</scope>
    <source>
        <strain evidence="1">E1834</strain>
    </source>
</reference>
<sequence length="575" mass="67045">MFSNNITEYVSEEDWPELRCILKRLYSDFVVIEIPKDGNILKPNYNNNEEENEDKEEDNGENKTNSGELPKELECISEQISKFSQIVEGEIEDCVVDLKEFSKDVRKQLYDFIRNNFKDQLHTSCKDGILTVEKAKWNDNRKRKFWPNDRGDYLHFTITKENMDTNTCIDLIANRLNLKPSLFSVSGTKDRRAITVQRVSAYRIEKRRLCRQNFRGLWLSDFGYFKTKLELGDATGNYFSIILRDVDNNFNLEEFDKRVQQWKTNGFLNYFGSQRFGACGVQTAEIGRLILNQKWEEAVKALLKPRSDSSSTKINECLKHYTDSGSAKEALQLLRYPDRFSSIEISLLRFLSNYPNGYKGALLALPRNVRTMYVHAYQSAVFNHILSRRKKSFGLACLPGDLDVLGNILTDETCKIENVCLPLPSFENKLPENESFSIVFFKIIFVIPVGEWYKQIAKDDEIDYESFKKIESHFGLGNVYRPFISKPQDVSWQLLEYSFRDEQLQTCEFIPKNEVKEEQNEEKKQEKVFKALKLQFTLPSGTYATIALRELMRIDFSKESQKEMELACLGKKEEI</sequence>